<dbReference type="PANTHER" id="PTHR38041:SF1">
    <property type="entry name" value="CHORISMATE MUTASE"/>
    <property type="match status" value="1"/>
</dbReference>
<sequence length="87" mass="10097">MLEKERQAITEIDKELVALFEKRMHVAKEIALVKAENHFPVYDAVREAAVIDGVLQHLSDDGLREELTQFYSDLMTISKNYQSKFIQ</sequence>
<gene>
    <name evidence="3" type="ORF">G7057_00665</name>
</gene>
<dbReference type="EC" id="5.4.99.5" evidence="3"/>
<dbReference type="NCBIfam" id="TIGR01805">
    <property type="entry name" value="CM_mono_grmpos"/>
    <property type="match status" value="1"/>
</dbReference>
<dbReference type="SUPFAM" id="SSF48600">
    <property type="entry name" value="Chorismate mutase II"/>
    <property type="match status" value="1"/>
</dbReference>
<evidence type="ECO:0000313" key="4">
    <source>
        <dbReference type="Proteomes" id="UP000501451"/>
    </source>
</evidence>
<dbReference type="InterPro" id="IPR036979">
    <property type="entry name" value="CM_dom_sf"/>
</dbReference>
<dbReference type="PROSITE" id="PS51168">
    <property type="entry name" value="CHORISMATE_MUT_2"/>
    <property type="match status" value="1"/>
</dbReference>
<dbReference type="SMART" id="SM00830">
    <property type="entry name" value="CM_2"/>
    <property type="match status" value="1"/>
</dbReference>
<evidence type="ECO:0000313" key="3">
    <source>
        <dbReference type="EMBL" id="QII81127.1"/>
    </source>
</evidence>
<dbReference type="Proteomes" id="UP000501451">
    <property type="component" value="Chromosome"/>
</dbReference>
<name>A0A6G7K7B4_9LACT</name>
<evidence type="ECO:0000259" key="2">
    <source>
        <dbReference type="PROSITE" id="PS51168"/>
    </source>
</evidence>
<reference evidence="3 4" key="1">
    <citation type="journal article" date="2017" name="Int. J. Syst. Evol. Microbiol.">
        <title>Jeotgalibaca porci sp. nov. and Jeotgalibaca arthritidis sp. nov., isolated from pigs, and emended description of the genus Jeotgalibaca.</title>
        <authorList>
            <person name="Zamora L."/>
            <person name="Perez-Sancho M."/>
            <person name="Dominguez L."/>
            <person name="Fernandez-Garayzabal J.F."/>
            <person name="Vela A.I."/>
        </authorList>
    </citation>
    <scope>NUCLEOTIDE SEQUENCE [LARGE SCALE GENOMIC DNA]</scope>
    <source>
        <strain evidence="3 4">CECT 9157</strain>
    </source>
</reference>
<dbReference type="KEGG" id="jar:G7057_00665"/>
<organism evidence="3 4">
    <name type="scientific">Jeotgalibaca arthritidis</name>
    <dbReference type="NCBI Taxonomy" id="1868794"/>
    <lineage>
        <taxon>Bacteria</taxon>
        <taxon>Bacillati</taxon>
        <taxon>Bacillota</taxon>
        <taxon>Bacilli</taxon>
        <taxon>Lactobacillales</taxon>
        <taxon>Carnobacteriaceae</taxon>
        <taxon>Jeotgalibaca</taxon>
    </lineage>
</organism>
<proteinExistence type="predicted"/>
<dbReference type="InterPro" id="IPR002701">
    <property type="entry name" value="CM_II_prokaryot"/>
</dbReference>
<dbReference type="InterPro" id="IPR051331">
    <property type="entry name" value="Chorismate_mutase-related"/>
</dbReference>
<dbReference type="PANTHER" id="PTHR38041">
    <property type="entry name" value="CHORISMATE MUTASE"/>
    <property type="match status" value="1"/>
</dbReference>
<dbReference type="RefSeq" id="WP_166160571.1">
    <property type="nucleotide sequence ID" value="NZ_CP049740.1"/>
</dbReference>
<protein>
    <submittedName>
        <fullName evidence="3">Chorismate mutase</fullName>
        <ecNumber evidence="3">5.4.99.5</ecNumber>
    </submittedName>
</protein>
<dbReference type="AlphaFoldDB" id="A0A6G7K7B4"/>
<dbReference type="EMBL" id="CP049740">
    <property type="protein sequence ID" value="QII81127.1"/>
    <property type="molecule type" value="Genomic_DNA"/>
</dbReference>
<feature type="domain" description="Chorismate mutase" evidence="2">
    <location>
        <begin position="1"/>
        <end position="86"/>
    </location>
</feature>
<dbReference type="Pfam" id="PF01817">
    <property type="entry name" value="CM_2"/>
    <property type="match status" value="1"/>
</dbReference>
<dbReference type="GO" id="GO:0046417">
    <property type="term" value="P:chorismate metabolic process"/>
    <property type="evidence" value="ECO:0007669"/>
    <property type="project" value="InterPro"/>
</dbReference>
<dbReference type="InterPro" id="IPR036263">
    <property type="entry name" value="Chorismate_II_sf"/>
</dbReference>
<dbReference type="InterPro" id="IPR011279">
    <property type="entry name" value="Chorismate_mutase_GmP"/>
</dbReference>
<keyword evidence="1 3" id="KW-0413">Isomerase</keyword>
<evidence type="ECO:0000256" key="1">
    <source>
        <dbReference type="ARBA" id="ARBA00023235"/>
    </source>
</evidence>
<dbReference type="Gene3D" id="1.20.59.10">
    <property type="entry name" value="Chorismate mutase"/>
    <property type="match status" value="1"/>
</dbReference>
<dbReference type="GO" id="GO:0004106">
    <property type="term" value="F:chorismate mutase activity"/>
    <property type="evidence" value="ECO:0007669"/>
    <property type="project" value="UniProtKB-EC"/>
</dbReference>
<keyword evidence="4" id="KW-1185">Reference proteome</keyword>
<accession>A0A6G7K7B4</accession>
<dbReference type="GO" id="GO:0009697">
    <property type="term" value="P:salicylic acid biosynthetic process"/>
    <property type="evidence" value="ECO:0007669"/>
    <property type="project" value="TreeGrafter"/>
</dbReference>